<name>A0A1E5XV44_9HYPH</name>
<dbReference type="PANTHER" id="PTHR35174">
    <property type="entry name" value="BLL7171 PROTEIN-RELATED"/>
    <property type="match status" value="1"/>
</dbReference>
<keyword evidence="4" id="KW-1185">Reference proteome</keyword>
<dbReference type="AlphaFoldDB" id="A0A1E5XV44"/>
<comment type="similarity">
    <text evidence="1">Belongs to the YciI family.</text>
</comment>
<dbReference type="Gene3D" id="3.30.70.1060">
    <property type="entry name" value="Dimeric alpha+beta barrel"/>
    <property type="match status" value="1"/>
</dbReference>
<dbReference type="InterPro" id="IPR011008">
    <property type="entry name" value="Dimeric_a/b-barrel"/>
</dbReference>
<proteinExistence type="inferred from homology"/>
<evidence type="ECO:0000313" key="3">
    <source>
        <dbReference type="EMBL" id="OEO32450.1"/>
    </source>
</evidence>
<dbReference type="Pfam" id="PF03795">
    <property type="entry name" value="YCII"/>
    <property type="match status" value="1"/>
</dbReference>
<accession>A0A1E5XV44</accession>
<sequence>MRFMIIVKATADSEAGIMPPPESFEAMGRFNEALINAGVLLAAEGLHPSGQGARVTSEGGSLIVRDGPFAETKELIAGFWVISAKSRDEALEWVKRIPLDDGETIELRRVFEAADFAEIVPAEAVAQEQAWRDAT</sequence>
<gene>
    <name evidence="3" type="ORF">VW23_011555</name>
</gene>
<protein>
    <submittedName>
        <fullName evidence="3">Dehydrogenase</fullName>
    </submittedName>
</protein>
<dbReference type="OrthoDB" id="9807535at2"/>
<dbReference type="InterPro" id="IPR005545">
    <property type="entry name" value="YCII"/>
</dbReference>
<feature type="domain" description="YCII-related" evidence="2">
    <location>
        <begin position="1"/>
        <end position="112"/>
    </location>
</feature>
<reference evidence="3 4" key="1">
    <citation type="journal article" date="2015" name="Genome Announc.">
        <title>Genome Assemblies of Three Soil-Associated Devosia species: D. insulae, D. limi, and D. soli.</title>
        <authorList>
            <person name="Hassan Y.I."/>
            <person name="Lepp D."/>
            <person name="Zhou T."/>
        </authorList>
    </citation>
    <scope>NUCLEOTIDE SEQUENCE [LARGE SCALE GENOMIC DNA]</scope>
    <source>
        <strain evidence="3 4">DS-56</strain>
    </source>
</reference>
<organism evidence="3 4">
    <name type="scientific">Devosia insulae DS-56</name>
    <dbReference type="NCBI Taxonomy" id="1116389"/>
    <lineage>
        <taxon>Bacteria</taxon>
        <taxon>Pseudomonadati</taxon>
        <taxon>Pseudomonadota</taxon>
        <taxon>Alphaproteobacteria</taxon>
        <taxon>Hyphomicrobiales</taxon>
        <taxon>Devosiaceae</taxon>
        <taxon>Devosia</taxon>
    </lineage>
</organism>
<evidence type="ECO:0000259" key="2">
    <source>
        <dbReference type="Pfam" id="PF03795"/>
    </source>
</evidence>
<dbReference type="SUPFAM" id="SSF54909">
    <property type="entry name" value="Dimeric alpha+beta barrel"/>
    <property type="match status" value="1"/>
</dbReference>
<dbReference type="RefSeq" id="WP_069908406.1">
    <property type="nucleotide sequence ID" value="NZ_LAJE02000072.1"/>
</dbReference>
<dbReference type="EMBL" id="LAJE02000072">
    <property type="protein sequence ID" value="OEO32450.1"/>
    <property type="molecule type" value="Genomic_DNA"/>
</dbReference>
<comment type="caution">
    <text evidence="3">The sequence shown here is derived from an EMBL/GenBank/DDBJ whole genome shotgun (WGS) entry which is preliminary data.</text>
</comment>
<evidence type="ECO:0000313" key="4">
    <source>
        <dbReference type="Proteomes" id="UP000095463"/>
    </source>
</evidence>
<dbReference type="Proteomes" id="UP000095463">
    <property type="component" value="Unassembled WGS sequence"/>
</dbReference>
<evidence type="ECO:0000256" key="1">
    <source>
        <dbReference type="ARBA" id="ARBA00007689"/>
    </source>
</evidence>
<dbReference type="PANTHER" id="PTHR35174:SF4">
    <property type="entry name" value="BLL7163 PROTEIN"/>
    <property type="match status" value="1"/>
</dbReference>